<dbReference type="OrthoDB" id="5498019at2"/>
<evidence type="ECO:0000313" key="3">
    <source>
        <dbReference type="EMBL" id="AKT41360.1"/>
    </source>
</evidence>
<protein>
    <recommendedName>
        <fullName evidence="5">Secreted protein</fullName>
    </recommendedName>
</protein>
<dbReference type="PROSITE" id="PS51257">
    <property type="entry name" value="PROKAR_LIPOPROTEIN"/>
    <property type="match status" value="1"/>
</dbReference>
<feature type="chain" id="PRO_5005459579" description="Secreted protein" evidence="2">
    <location>
        <begin position="22"/>
        <end position="352"/>
    </location>
</feature>
<dbReference type="PATRIC" id="fig|52.7.peg.6125"/>
<dbReference type="EMBL" id="CP012159">
    <property type="protein sequence ID" value="AKT41360.1"/>
    <property type="molecule type" value="Genomic_DNA"/>
</dbReference>
<gene>
    <name evidence="3" type="ORF">CMC5_055600</name>
</gene>
<keyword evidence="4" id="KW-1185">Reference proteome</keyword>
<evidence type="ECO:0008006" key="5">
    <source>
        <dbReference type="Google" id="ProtNLM"/>
    </source>
</evidence>
<dbReference type="KEGG" id="ccro:CMC5_055600"/>
<dbReference type="Proteomes" id="UP000067626">
    <property type="component" value="Chromosome"/>
</dbReference>
<evidence type="ECO:0000313" key="4">
    <source>
        <dbReference type="Proteomes" id="UP000067626"/>
    </source>
</evidence>
<accession>A0A0K1EKG2</accession>
<sequence length="352" mass="38147">MSSSVRSAALASCLLALSALALVACSPVAPVLPPVQQPQVSVPPPELAKVPARPAQTISGSEFLDSILEEDETGRERAVLEQLSRGNLPDALRRLARLEFQAETRSGTTHTVTLWAMPDYLAIGSDEDHLRMPMSPVTAQLVADHFGFSLPTTKIVDTIYAQATTKLKPRPLPPSSRMVHPDEFARHDQIIKEQLDAAAQGSLGAALRARLIAGHKKDVVLSNKLAQRAHRVAIYGWHEPDSHPIQPLSTLHGDWYADYSHGIRLISGHMLVDGTPMKIAEVLQDPELSSLLSEEGALVSPRYRTQEGMGRLKWWPKPDVPTPSPTPAPEPVTEPGVTPIARLGLPSLTGTL</sequence>
<reference evidence="3 4" key="1">
    <citation type="submission" date="2015-07" db="EMBL/GenBank/DDBJ databases">
        <title>Genome analysis of myxobacterium Chondromyces crocatus Cm c5 reveals a high potential for natural compound synthesis and the genetic basis for the loss of fruiting body formation.</title>
        <authorList>
            <person name="Zaburannyi N."/>
            <person name="Bunk B."/>
            <person name="Maier J."/>
            <person name="Overmann J."/>
            <person name="Mueller R."/>
        </authorList>
    </citation>
    <scope>NUCLEOTIDE SEQUENCE [LARGE SCALE GENOMIC DNA]</scope>
    <source>
        <strain evidence="3 4">Cm c5</strain>
    </source>
</reference>
<dbReference type="AlphaFoldDB" id="A0A0K1EKG2"/>
<keyword evidence="2" id="KW-0732">Signal</keyword>
<organism evidence="3 4">
    <name type="scientific">Chondromyces crocatus</name>
    <dbReference type="NCBI Taxonomy" id="52"/>
    <lineage>
        <taxon>Bacteria</taxon>
        <taxon>Pseudomonadati</taxon>
        <taxon>Myxococcota</taxon>
        <taxon>Polyangia</taxon>
        <taxon>Polyangiales</taxon>
        <taxon>Polyangiaceae</taxon>
        <taxon>Chondromyces</taxon>
    </lineage>
</organism>
<name>A0A0K1EKG2_CHOCO</name>
<evidence type="ECO:0000256" key="1">
    <source>
        <dbReference type="SAM" id="MobiDB-lite"/>
    </source>
</evidence>
<proteinExistence type="predicted"/>
<feature type="compositionally biased region" description="Pro residues" evidence="1">
    <location>
        <begin position="318"/>
        <end position="332"/>
    </location>
</feature>
<feature type="signal peptide" evidence="2">
    <location>
        <begin position="1"/>
        <end position="21"/>
    </location>
</feature>
<evidence type="ECO:0000256" key="2">
    <source>
        <dbReference type="SAM" id="SignalP"/>
    </source>
</evidence>
<feature type="region of interest" description="Disordered" evidence="1">
    <location>
        <begin position="314"/>
        <end position="352"/>
    </location>
</feature>